<evidence type="ECO:0000313" key="1">
    <source>
        <dbReference type="EMBL" id="KAJ1127061.1"/>
    </source>
</evidence>
<gene>
    <name evidence="1" type="ORF">NDU88_005467</name>
</gene>
<keyword evidence="2" id="KW-1185">Reference proteome</keyword>
<reference evidence="1" key="1">
    <citation type="journal article" date="2022" name="bioRxiv">
        <title>Sequencing and chromosome-scale assembly of the giantPleurodeles waltlgenome.</title>
        <authorList>
            <person name="Brown T."/>
            <person name="Elewa A."/>
            <person name="Iarovenko S."/>
            <person name="Subramanian E."/>
            <person name="Araus A.J."/>
            <person name="Petzold A."/>
            <person name="Susuki M."/>
            <person name="Suzuki K.-i.T."/>
            <person name="Hayashi T."/>
            <person name="Toyoda A."/>
            <person name="Oliveira C."/>
            <person name="Osipova E."/>
            <person name="Leigh N.D."/>
            <person name="Simon A."/>
            <person name="Yun M.H."/>
        </authorList>
    </citation>
    <scope>NUCLEOTIDE SEQUENCE</scope>
    <source>
        <strain evidence="1">20211129_DDA</strain>
        <tissue evidence="1">Liver</tissue>
    </source>
</reference>
<sequence>MPTQTIFEKECCGFFQVLSRSRYLQHNLLVSACFSTGTGCALGKAPTPGLWLQHCKQQTGNEQKQT</sequence>
<dbReference type="Proteomes" id="UP001066276">
    <property type="component" value="Chromosome 7"/>
</dbReference>
<dbReference type="EMBL" id="JANPWB010000011">
    <property type="protein sequence ID" value="KAJ1127061.1"/>
    <property type="molecule type" value="Genomic_DNA"/>
</dbReference>
<evidence type="ECO:0000313" key="2">
    <source>
        <dbReference type="Proteomes" id="UP001066276"/>
    </source>
</evidence>
<name>A0AAV7PI75_PLEWA</name>
<proteinExistence type="predicted"/>
<dbReference type="AlphaFoldDB" id="A0AAV7PI75"/>
<comment type="caution">
    <text evidence="1">The sequence shown here is derived from an EMBL/GenBank/DDBJ whole genome shotgun (WGS) entry which is preliminary data.</text>
</comment>
<protein>
    <submittedName>
        <fullName evidence="1">Uncharacterized protein</fullName>
    </submittedName>
</protein>
<accession>A0AAV7PI75</accession>
<organism evidence="1 2">
    <name type="scientific">Pleurodeles waltl</name>
    <name type="common">Iberian ribbed newt</name>
    <dbReference type="NCBI Taxonomy" id="8319"/>
    <lineage>
        <taxon>Eukaryota</taxon>
        <taxon>Metazoa</taxon>
        <taxon>Chordata</taxon>
        <taxon>Craniata</taxon>
        <taxon>Vertebrata</taxon>
        <taxon>Euteleostomi</taxon>
        <taxon>Amphibia</taxon>
        <taxon>Batrachia</taxon>
        <taxon>Caudata</taxon>
        <taxon>Salamandroidea</taxon>
        <taxon>Salamandridae</taxon>
        <taxon>Pleurodelinae</taxon>
        <taxon>Pleurodeles</taxon>
    </lineage>
</organism>